<proteinExistence type="predicted"/>
<sequence>MEAIGLVAAIPGLIEVTRKTISVIRAFADQKSFVKQITELLDQLEFIEKILREILNRLNSSNLHRSNFSRLTTVVRSLKDDLVALSDLFQPLIAGPHRKAKVLNRARLLISGLEGKIKGHRERLDKVKSSLTLVIVTQNETIVEENLAISRSNLRLKLNDVLLPSEYNFIPQNLPGTCEWIWPHPVFCEWQKDPTQPSSVGQERRIVCIYGPKGCGKSVLAASIVEKLKSQGNFAVGFSFWAGSHNQQKLLAFLRTFLWYMIQRIPDDNLSQISAPLLESLPLTEKTLEDAIAIVIKTIKSRIYCIIDGIDESVDDWQQPDTGGLRLVLGLTKAHANLRIVLLGRDASMRSATTVTPLSIEVTEDLIRPDINRLILHHLDSSLKIRDAPTRQLVQETLEESSRIMFLWVTLIFGELNRCHLPGEIARTLNQVPGDLDREYHRLFVRLQNRLGGTTKKPSLFMERAKCLLSWIIAASEPLTYEELRCAFAISQCPDEGYEQYMISEEGIMDTCGDFIRVSDGRYHMIHASIVEFLTRPIELWQYEDEAIEYFRIDVLQGQSLMFLDCINYFLRIDMGYPLVDASGAMSHLNLPIFSCALKFALDCFTRTYASEHSKKVQGYFEDFIKTSQFCSLVEYGLVIFQDESPTFLEQRGEIINFISRFLIVDSVDQLRIIMSLLETRFKEELAYREKAFGRDDDRFRTWKAFFDILVVPPEGGQIMAFGLQDAEDNNRAEDREIVPGNQANRSSQILKDETRRAAEHTAVSKIADMVAAKAPFLQALTRVVPRFTSIVPELLPVPFLILLALKETNRVRKDQYLSSALKRLTGANNFFEAYCALLLGSCRFSEDEDDETAEGLVNRCRQITAKLPSSLHVDILYCNMLRELVWLLLRRDRFSEAQEIVSELQRHLSNGPTKGYVSTRLERKVYSALFWNDFEAGLLANVARYYATQSTGACYTKALSIVNSNIQLYKDPGLGRVSASIIAYHSKAEALYCQWEDNGNEQPCELARESEAACRVALQLAKFPNSVKYISQQWWVLEVLCSLLYRQRRYCEARELISRIPAGFPLRTDDYALINVVATAACLGDIETGEAFLERASLKIQGQQVSLLRSESKHITKLIEALIKVRPILRIWLLVTLCWRHLESKGSLKHERDFWYKDANRDFYYSISELWDIFYIRYLALADDDGHHVISQFGFGCYHLVFKYAQRQNYEAAAVVSRYLVSYNLKRSPIFISPWSLLFTALSLHFTFRSEEALSFCGSVLLWVEKFAPHENQWYDYHITGATCFNIGYDLERNQNPLSAEFFKLAVVSFTRVRDFGTGVPSTLVEKNLEYLDRCLSALKRLGVATDSLDPMDPLQINPNVKYRDGVPRHQSCPDLRAGYFKGVQSHRTAYNLWRKQSVKPT</sequence>
<gene>
    <name evidence="1" type="ORF">NUW58_g4115</name>
</gene>
<name>A0ACC1P7X7_9PEZI</name>
<dbReference type="EMBL" id="JAPDGR010000684">
    <property type="protein sequence ID" value="KAJ2988177.1"/>
    <property type="molecule type" value="Genomic_DNA"/>
</dbReference>
<dbReference type="Proteomes" id="UP001143856">
    <property type="component" value="Unassembled WGS sequence"/>
</dbReference>
<comment type="caution">
    <text evidence="1">The sequence shown here is derived from an EMBL/GenBank/DDBJ whole genome shotgun (WGS) entry which is preliminary data.</text>
</comment>
<organism evidence="1 2">
    <name type="scientific">Xylaria curta</name>
    <dbReference type="NCBI Taxonomy" id="42375"/>
    <lineage>
        <taxon>Eukaryota</taxon>
        <taxon>Fungi</taxon>
        <taxon>Dikarya</taxon>
        <taxon>Ascomycota</taxon>
        <taxon>Pezizomycotina</taxon>
        <taxon>Sordariomycetes</taxon>
        <taxon>Xylariomycetidae</taxon>
        <taxon>Xylariales</taxon>
        <taxon>Xylariaceae</taxon>
        <taxon>Xylaria</taxon>
    </lineage>
</organism>
<accession>A0ACC1P7X7</accession>
<reference evidence="1" key="1">
    <citation type="submission" date="2022-10" db="EMBL/GenBank/DDBJ databases">
        <title>Genome Sequence of Xylaria curta.</title>
        <authorList>
            <person name="Buettner E."/>
        </authorList>
    </citation>
    <scope>NUCLEOTIDE SEQUENCE</scope>
    <source>
        <strain evidence="1">Babe10</strain>
    </source>
</reference>
<evidence type="ECO:0000313" key="1">
    <source>
        <dbReference type="EMBL" id="KAJ2988177.1"/>
    </source>
</evidence>
<protein>
    <submittedName>
        <fullName evidence="1">Uncharacterized protein</fullName>
    </submittedName>
</protein>
<keyword evidence="2" id="KW-1185">Reference proteome</keyword>
<evidence type="ECO:0000313" key="2">
    <source>
        <dbReference type="Proteomes" id="UP001143856"/>
    </source>
</evidence>